<feature type="region of interest" description="Disordered" evidence="1">
    <location>
        <begin position="119"/>
        <end position="144"/>
    </location>
</feature>
<evidence type="ECO:0000256" key="1">
    <source>
        <dbReference type="SAM" id="MobiDB-lite"/>
    </source>
</evidence>
<dbReference type="Proteomes" id="UP000215086">
    <property type="component" value="Chromosome"/>
</dbReference>
<gene>
    <name evidence="2" type="ORF">THTE_3126</name>
</gene>
<keyword evidence="3" id="KW-1185">Reference proteome</keyword>
<reference evidence="2 3" key="1">
    <citation type="journal article" name="Front. Microbiol.">
        <title>Sugar Metabolism of the First Thermophilic Planctomycete Thermogutta terrifontis: Comparative Genomic and Transcriptomic Approaches.</title>
        <authorList>
            <person name="Elcheninov A.G."/>
            <person name="Menzel P."/>
            <person name="Gudbergsdottir S.R."/>
            <person name="Slesarev A.I."/>
            <person name="Kadnikov V.V."/>
            <person name="Krogh A."/>
            <person name="Bonch-Osmolovskaya E.A."/>
            <person name="Peng X."/>
            <person name="Kublanov I.V."/>
        </authorList>
    </citation>
    <scope>NUCLEOTIDE SEQUENCE [LARGE SCALE GENOMIC DNA]</scope>
    <source>
        <strain evidence="2 3">R1</strain>
    </source>
</reference>
<organism evidence="2 3">
    <name type="scientific">Thermogutta terrifontis</name>
    <dbReference type="NCBI Taxonomy" id="1331910"/>
    <lineage>
        <taxon>Bacteria</taxon>
        <taxon>Pseudomonadati</taxon>
        <taxon>Planctomycetota</taxon>
        <taxon>Planctomycetia</taxon>
        <taxon>Pirellulales</taxon>
        <taxon>Thermoguttaceae</taxon>
        <taxon>Thermogutta</taxon>
    </lineage>
</organism>
<evidence type="ECO:0000313" key="3">
    <source>
        <dbReference type="Proteomes" id="UP000215086"/>
    </source>
</evidence>
<dbReference type="EMBL" id="CP018477">
    <property type="protein sequence ID" value="ASV75728.1"/>
    <property type="molecule type" value="Genomic_DNA"/>
</dbReference>
<dbReference type="AlphaFoldDB" id="A0A286RIE1"/>
<name>A0A286RIE1_9BACT</name>
<accession>A0A286RIE1</accession>
<dbReference type="KEGG" id="ttf:THTE_3126"/>
<protein>
    <submittedName>
        <fullName evidence="2">Uncharacterized protein</fullName>
    </submittedName>
</protein>
<feature type="compositionally biased region" description="Basic and acidic residues" evidence="1">
    <location>
        <begin position="119"/>
        <end position="131"/>
    </location>
</feature>
<evidence type="ECO:0000313" key="2">
    <source>
        <dbReference type="EMBL" id="ASV75728.1"/>
    </source>
</evidence>
<sequence>MGPDDKPAGVACPHLTCTGCREYENRPTICRRFECAFLKARTWPVQWRPDRSGLLCLSELLSPGVWGAAVYELVPGRLDSTVGRAILEQLLAQSSFVVLITRDGRRILRQGLRVDTKEHIPRPHFAHDQRATESSPRGYSRPAP</sequence>
<proteinExistence type="predicted"/>